<accession>A0ABP0MQL5</accession>
<name>A0ABP0MQL5_9DINO</name>
<dbReference type="Proteomes" id="UP001642484">
    <property type="component" value="Unassembled WGS sequence"/>
</dbReference>
<protein>
    <submittedName>
        <fullName evidence="2">Uncharacterized protein</fullName>
    </submittedName>
</protein>
<dbReference type="EMBL" id="CAXAMN010019002">
    <property type="protein sequence ID" value="CAK9053571.1"/>
    <property type="molecule type" value="Genomic_DNA"/>
</dbReference>
<sequence>MALSQVKYLDAVPITTERVYEGLSLVTVELEGDRIPVKIDPVYGPQPYKVGGAEPGPHDSVRLPMMAGENAPSGTHKKWSECTSTEQQLAVYQAARMSQKRQEHAEELRARLQWAQQLAALKEQSDIYD</sequence>
<comment type="caution">
    <text evidence="2">The sequence shown here is derived from an EMBL/GenBank/DDBJ whole genome shotgun (WGS) entry which is preliminary data.</text>
</comment>
<evidence type="ECO:0000313" key="4">
    <source>
        <dbReference type="Proteomes" id="UP001642484"/>
    </source>
</evidence>
<gene>
    <name evidence="2" type="ORF">CCMP2556_LOCUS26910</name>
    <name evidence="3" type="ORF">CCMP2556_LOCUS41545</name>
</gene>
<evidence type="ECO:0000256" key="1">
    <source>
        <dbReference type="SAM" id="MobiDB-lite"/>
    </source>
</evidence>
<feature type="region of interest" description="Disordered" evidence="1">
    <location>
        <begin position="47"/>
        <end position="80"/>
    </location>
</feature>
<evidence type="ECO:0000313" key="2">
    <source>
        <dbReference type="EMBL" id="CAK9053571.1"/>
    </source>
</evidence>
<evidence type="ECO:0000313" key="3">
    <source>
        <dbReference type="EMBL" id="CAK9085580.1"/>
    </source>
</evidence>
<reference evidence="2 4" key="1">
    <citation type="submission" date="2024-02" db="EMBL/GenBank/DDBJ databases">
        <authorList>
            <person name="Chen Y."/>
            <person name="Shah S."/>
            <person name="Dougan E. K."/>
            <person name="Thang M."/>
            <person name="Chan C."/>
        </authorList>
    </citation>
    <scope>NUCLEOTIDE SEQUENCE [LARGE SCALE GENOMIC DNA]</scope>
</reference>
<proteinExistence type="predicted"/>
<keyword evidence="4" id="KW-1185">Reference proteome</keyword>
<organism evidence="2 4">
    <name type="scientific">Durusdinium trenchii</name>
    <dbReference type="NCBI Taxonomy" id="1381693"/>
    <lineage>
        <taxon>Eukaryota</taxon>
        <taxon>Sar</taxon>
        <taxon>Alveolata</taxon>
        <taxon>Dinophyceae</taxon>
        <taxon>Suessiales</taxon>
        <taxon>Symbiodiniaceae</taxon>
        <taxon>Durusdinium</taxon>
    </lineage>
</organism>
<dbReference type="EMBL" id="CAXAMN010024317">
    <property type="protein sequence ID" value="CAK9085580.1"/>
    <property type="molecule type" value="Genomic_DNA"/>
</dbReference>